<comment type="cofactor">
    <cofactor evidence="1 11">
        <name>pyridoxal 5'-phosphate</name>
        <dbReference type="ChEBI" id="CHEBI:597326"/>
    </cofactor>
</comment>
<dbReference type="Pfam" id="PF00202">
    <property type="entry name" value="Aminotran_3"/>
    <property type="match status" value="1"/>
</dbReference>
<keyword evidence="4 11" id="KW-0963">Cytoplasm</keyword>
<comment type="catalytic activity">
    <reaction evidence="11">
        <text>(8S)-8-amino-7-oxononanoate + S-adenosyl-L-methionine = S-adenosyl-4-methylsulfanyl-2-oxobutanoate + (7R,8S)-7,8-diammoniononanoate</text>
        <dbReference type="Rhea" id="RHEA:16861"/>
        <dbReference type="ChEBI" id="CHEBI:16490"/>
        <dbReference type="ChEBI" id="CHEBI:59789"/>
        <dbReference type="ChEBI" id="CHEBI:149468"/>
        <dbReference type="ChEBI" id="CHEBI:149469"/>
        <dbReference type="EC" id="2.6.1.62"/>
    </reaction>
</comment>
<comment type="pathway">
    <text evidence="11">Cofactor biosynthesis; biotin biosynthesis; 7,8-diaminononanoate from 8-amino-7-oxononanoate (SAM route): step 1/1.</text>
</comment>
<dbReference type="CDD" id="cd00610">
    <property type="entry name" value="OAT_like"/>
    <property type="match status" value="1"/>
</dbReference>
<keyword evidence="9 11" id="KW-0663">Pyridoxal phosphate</keyword>
<feature type="binding site" evidence="11">
    <location>
        <begin position="113"/>
        <end position="114"/>
    </location>
    <ligand>
        <name>pyridoxal 5'-phosphate</name>
        <dbReference type="ChEBI" id="CHEBI:597326"/>
    </ligand>
</feature>
<dbReference type="UniPathway" id="UPA00078">
    <property type="reaction ID" value="UER00160"/>
</dbReference>
<dbReference type="Proteomes" id="UP000199520">
    <property type="component" value="Unassembled WGS sequence"/>
</dbReference>
<dbReference type="STRING" id="1123291.SAMN04490355_100589"/>
<keyword evidence="12" id="KW-0175">Coiled coil</keyword>
<evidence type="ECO:0000256" key="5">
    <source>
        <dbReference type="ARBA" id="ARBA00022576"/>
    </source>
</evidence>
<feature type="modified residue" description="N6-(pyridoxal phosphate)lysine" evidence="11">
    <location>
        <position position="281"/>
    </location>
</feature>
<dbReference type="GO" id="GO:0004015">
    <property type="term" value="F:adenosylmethionine-8-amino-7-oxononanoate transaminase activity"/>
    <property type="evidence" value="ECO:0007669"/>
    <property type="project" value="UniProtKB-UniRule"/>
</dbReference>
<gene>
    <name evidence="11" type="primary">bioA</name>
    <name evidence="13" type="ORF">SAMN04490355_100589</name>
</gene>
<dbReference type="GO" id="GO:0030170">
    <property type="term" value="F:pyridoxal phosphate binding"/>
    <property type="evidence" value="ECO:0007669"/>
    <property type="project" value="UniProtKB-UniRule"/>
</dbReference>
<evidence type="ECO:0000256" key="11">
    <source>
        <dbReference type="HAMAP-Rule" id="MF_00834"/>
    </source>
</evidence>
<feature type="binding site" evidence="11">
    <location>
        <begin position="317"/>
        <end position="318"/>
    </location>
    <ligand>
        <name>pyridoxal 5'-phosphate</name>
        <dbReference type="ChEBI" id="CHEBI:597326"/>
    </ligand>
</feature>
<protein>
    <recommendedName>
        <fullName evidence="11">Adenosylmethionine-8-amino-7-oxononanoate aminotransferase</fullName>
        <ecNumber evidence="11">2.6.1.62</ecNumber>
    </recommendedName>
    <alternativeName>
        <fullName evidence="11">7,8-diamino-pelargonic acid aminotransferase</fullName>
        <shortName evidence="11">DAPA AT</shortName>
        <shortName evidence="11">DAPA aminotransferase</shortName>
    </alternativeName>
    <alternativeName>
        <fullName evidence="11">7,8-diaminononanoate synthase</fullName>
        <shortName evidence="11">DANS</shortName>
    </alternativeName>
    <alternativeName>
        <fullName evidence="11">Diaminopelargonic acid synthase</fullName>
    </alternativeName>
</protein>
<dbReference type="RefSeq" id="WP_090933146.1">
    <property type="nucleotide sequence ID" value="NZ_FOTS01000005.1"/>
</dbReference>
<dbReference type="PIRSF" id="PIRSF000521">
    <property type="entry name" value="Transaminase_4ab_Lys_Orn"/>
    <property type="match status" value="1"/>
</dbReference>
<keyword evidence="8 11" id="KW-0093">Biotin biosynthesis</keyword>
<evidence type="ECO:0000256" key="2">
    <source>
        <dbReference type="ARBA" id="ARBA00004496"/>
    </source>
</evidence>
<comment type="caution">
    <text evidence="11">Lacks conserved residue(s) required for the propagation of feature annotation.</text>
</comment>
<reference evidence="14" key="1">
    <citation type="submission" date="2016-10" db="EMBL/GenBank/DDBJ databases">
        <authorList>
            <person name="Varghese N."/>
            <person name="Submissions S."/>
        </authorList>
    </citation>
    <scope>NUCLEOTIDE SEQUENCE [LARGE SCALE GENOMIC DNA]</scope>
    <source>
        <strain evidence="14">DSM 13327</strain>
    </source>
</reference>
<accession>A0A1I4HX12</accession>
<feature type="binding site" evidence="11">
    <location>
        <position position="316"/>
    </location>
    <ligand>
        <name>substrate</name>
    </ligand>
</feature>
<dbReference type="EC" id="2.6.1.62" evidence="11"/>
<evidence type="ECO:0000256" key="12">
    <source>
        <dbReference type="SAM" id="Coils"/>
    </source>
</evidence>
<dbReference type="SUPFAM" id="SSF53383">
    <property type="entry name" value="PLP-dependent transferases"/>
    <property type="match status" value="1"/>
</dbReference>
<dbReference type="InterPro" id="IPR015424">
    <property type="entry name" value="PyrdxlP-dep_Trfase"/>
</dbReference>
<feature type="binding site" evidence="11">
    <location>
        <position position="281"/>
    </location>
    <ligand>
        <name>substrate</name>
    </ligand>
</feature>
<dbReference type="OrthoDB" id="3034088at2"/>
<dbReference type="InterPro" id="IPR005815">
    <property type="entry name" value="BioA"/>
</dbReference>
<dbReference type="Gene3D" id="3.90.1150.10">
    <property type="entry name" value="Aspartate Aminotransferase, domain 1"/>
    <property type="match status" value="1"/>
</dbReference>
<comment type="similarity">
    <text evidence="10 11">Belongs to the class-III pyridoxal-phosphate-dependent aminotransferase family. BioA subfamily.</text>
</comment>
<evidence type="ECO:0000256" key="1">
    <source>
        <dbReference type="ARBA" id="ARBA00001933"/>
    </source>
</evidence>
<keyword evidence="5 11" id="KW-0032">Aminotransferase</keyword>
<dbReference type="Gene3D" id="3.40.640.10">
    <property type="entry name" value="Type I PLP-dependent aspartate aminotransferase-like (Major domain)"/>
    <property type="match status" value="1"/>
</dbReference>
<comment type="subunit">
    <text evidence="3 11">Homodimer.</text>
</comment>
<feature type="site" description="Participates in the substrate recognition with KAPA and in a stacking interaction with the adenine ring of SAM" evidence="11">
    <location>
        <position position="16"/>
    </location>
</feature>
<dbReference type="InterPro" id="IPR015421">
    <property type="entry name" value="PyrdxlP-dep_Trfase_major"/>
</dbReference>
<comment type="function">
    <text evidence="11">Catalyzes the transfer of the alpha-amino group from S-adenosyl-L-methionine (SAM) to 7-keto-8-aminopelargonic acid (KAPA) to form 7,8-diaminopelargonic acid (DAPA). It is the only aminotransferase known to utilize SAM as an amino donor.</text>
</comment>
<proteinExistence type="inferred from homology"/>
<dbReference type="GO" id="GO:0009102">
    <property type="term" value="P:biotin biosynthetic process"/>
    <property type="evidence" value="ECO:0007669"/>
    <property type="project" value="UniProtKB-UniRule"/>
</dbReference>
<evidence type="ECO:0000256" key="3">
    <source>
        <dbReference type="ARBA" id="ARBA00011738"/>
    </source>
</evidence>
<evidence type="ECO:0000313" key="13">
    <source>
        <dbReference type="EMBL" id="SFL46283.1"/>
    </source>
</evidence>
<dbReference type="HAMAP" id="MF_00834">
    <property type="entry name" value="BioA"/>
    <property type="match status" value="1"/>
</dbReference>
<comment type="subcellular location">
    <subcellularLocation>
        <location evidence="2 11">Cytoplasm</location>
    </subcellularLocation>
</comment>
<organism evidence="13 14">
    <name type="scientific">Pelosinus propionicus DSM 13327</name>
    <dbReference type="NCBI Taxonomy" id="1123291"/>
    <lineage>
        <taxon>Bacteria</taxon>
        <taxon>Bacillati</taxon>
        <taxon>Bacillota</taxon>
        <taxon>Negativicutes</taxon>
        <taxon>Selenomonadales</taxon>
        <taxon>Sporomusaceae</taxon>
        <taxon>Pelosinus</taxon>
    </lineage>
</organism>
<dbReference type="PANTHER" id="PTHR42684">
    <property type="entry name" value="ADENOSYLMETHIONINE-8-AMINO-7-OXONONANOATE AMINOTRANSFERASE"/>
    <property type="match status" value="1"/>
</dbReference>
<evidence type="ECO:0000256" key="9">
    <source>
        <dbReference type="ARBA" id="ARBA00022898"/>
    </source>
</evidence>
<dbReference type="InterPro" id="IPR049704">
    <property type="entry name" value="Aminotrans_3_PPA_site"/>
</dbReference>
<dbReference type="NCBIfam" id="TIGR00508">
    <property type="entry name" value="bioA"/>
    <property type="match status" value="1"/>
</dbReference>
<dbReference type="PROSITE" id="PS00600">
    <property type="entry name" value="AA_TRANSFER_CLASS_3"/>
    <property type="match status" value="1"/>
</dbReference>
<sequence length="461" mass="51086">MKSIEEKDKEYIWHPFTQMQEWVAQPQMVINAAEGIKLIDDQGNSYYDGVSSLWVNLHGHRHPVIDQAIIEQLGKVAHTTMLGLVNVPAAKLAEELMSIVPQGLKKLFYSDDGSTAVEIGIKMAFQYWQLKGKPKKKKFITLANAYHGDTVGTVSVGGIDLFHRIFSDLLFETIQAPAPCCYHCKLSSGNELCDMACSKAIEKILEEGHEEIAAIIVEPLVQAAAGMLTQPPGYLKRLRELTQKYNVLLLVDEVATGFGRTGKMFACDHEGVSPDLMMVAKGITGGYLPLAATFMTNEIYNAFLGDYAQQRTFFHGHSYTGNPLCCAAGLANLKIFRDENVLENLSEKIDAARNKLAGFTLKHVGDIRQRGLMIGIELVENPQEKIPFPWEMAIGAKVCKKAREHGLIIRPIGSVIVFMPPLVSTIAEIEHMLDIIYLSIKKITEDEPLQYGARDVAAVLI</sequence>
<evidence type="ECO:0000256" key="10">
    <source>
        <dbReference type="ARBA" id="ARBA00060970"/>
    </source>
</evidence>
<keyword evidence="7 11" id="KW-0949">S-adenosyl-L-methionine</keyword>
<feature type="binding site" evidence="11">
    <location>
        <position position="410"/>
    </location>
    <ligand>
        <name>substrate</name>
    </ligand>
</feature>
<feature type="binding site" evidence="11">
    <location>
        <position position="252"/>
    </location>
    <ligand>
        <name>pyridoxal 5'-phosphate</name>
        <dbReference type="ChEBI" id="CHEBI:597326"/>
    </ligand>
</feature>
<evidence type="ECO:0000313" key="14">
    <source>
        <dbReference type="Proteomes" id="UP000199520"/>
    </source>
</evidence>
<dbReference type="EMBL" id="FOTS01000005">
    <property type="protein sequence ID" value="SFL46283.1"/>
    <property type="molecule type" value="Genomic_DNA"/>
</dbReference>
<feature type="binding site" evidence="11">
    <location>
        <position position="146"/>
    </location>
    <ligand>
        <name>substrate</name>
    </ligand>
</feature>
<feature type="coiled-coil region" evidence="12">
    <location>
        <begin position="335"/>
        <end position="362"/>
    </location>
</feature>
<name>A0A1I4HX12_9FIRM</name>
<evidence type="ECO:0000256" key="8">
    <source>
        <dbReference type="ARBA" id="ARBA00022756"/>
    </source>
</evidence>
<dbReference type="InterPro" id="IPR015422">
    <property type="entry name" value="PyrdxlP-dep_Trfase_small"/>
</dbReference>
<dbReference type="PANTHER" id="PTHR42684:SF17">
    <property type="entry name" value="ADENOSYLMETHIONINE-8-AMINO-7-OXONONANOATE AMINOTRANSFERASE"/>
    <property type="match status" value="1"/>
</dbReference>
<keyword evidence="14" id="KW-1185">Reference proteome</keyword>
<dbReference type="GO" id="GO:0005737">
    <property type="term" value="C:cytoplasm"/>
    <property type="evidence" value="ECO:0007669"/>
    <property type="project" value="UniProtKB-SubCell"/>
</dbReference>
<keyword evidence="6 11" id="KW-0808">Transferase</keyword>
<evidence type="ECO:0000256" key="6">
    <source>
        <dbReference type="ARBA" id="ARBA00022679"/>
    </source>
</evidence>
<evidence type="ECO:0000256" key="7">
    <source>
        <dbReference type="ARBA" id="ARBA00022691"/>
    </source>
</evidence>
<dbReference type="InterPro" id="IPR005814">
    <property type="entry name" value="Aminotrans_3"/>
</dbReference>
<dbReference type="AlphaFoldDB" id="A0A1I4HX12"/>
<evidence type="ECO:0000256" key="4">
    <source>
        <dbReference type="ARBA" id="ARBA00022490"/>
    </source>
</evidence>
<dbReference type="FunFam" id="3.40.640.10:FF:000078">
    <property type="entry name" value="Adenosylmethionine-8-amino-7-oxononanoate aminotransferase"/>
    <property type="match status" value="1"/>
</dbReference>